<sequence>MSASKEQWNKAHASTNNNDSTIPSSLYTDENPATTIKGTGFKNERIAKRTIELTSQPGVRYKQYWTIRAMRERAAHHPNKSVGIRDAITVFDEWLENYKEPSDQDKQLYKQEWKEFRRLCQSDANKHCYGKDPTKEELRRARDDLANGQKLLIQLLSSQRQSQSSSRSTPFPLPSFVALFGGPGMHGYGSHEIDSDQGISRVHIDGDEGIQELIGAAKTSKLMLGNVAKVEVTYNRSDELAMAAIIRSKQSNTLENLWGRSVDTSQGSKKRQRINSTAKEEDTNSEWTCNTCTFVHVGRSKRDFLACELCGSTRLADT</sequence>
<gene>
    <name evidence="2" type="ORF">QTG54_016453</name>
</gene>
<name>A0AAD9D4S4_9STRA</name>
<feature type="region of interest" description="Disordered" evidence="1">
    <location>
        <begin position="1"/>
        <end position="33"/>
    </location>
</feature>
<dbReference type="EMBL" id="JATAAI010000056">
    <property type="protein sequence ID" value="KAK1732915.1"/>
    <property type="molecule type" value="Genomic_DNA"/>
</dbReference>
<dbReference type="Proteomes" id="UP001224775">
    <property type="component" value="Unassembled WGS sequence"/>
</dbReference>
<organism evidence="2 3">
    <name type="scientific">Skeletonema marinoi</name>
    <dbReference type="NCBI Taxonomy" id="267567"/>
    <lineage>
        <taxon>Eukaryota</taxon>
        <taxon>Sar</taxon>
        <taxon>Stramenopiles</taxon>
        <taxon>Ochrophyta</taxon>
        <taxon>Bacillariophyta</taxon>
        <taxon>Coscinodiscophyceae</taxon>
        <taxon>Thalassiosirophycidae</taxon>
        <taxon>Thalassiosirales</taxon>
        <taxon>Skeletonemataceae</taxon>
        <taxon>Skeletonema</taxon>
        <taxon>Skeletonema marinoi-dohrnii complex</taxon>
    </lineage>
</organism>
<evidence type="ECO:0000313" key="3">
    <source>
        <dbReference type="Proteomes" id="UP001224775"/>
    </source>
</evidence>
<accession>A0AAD9D4S4</accession>
<protein>
    <submittedName>
        <fullName evidence="2">Uncharacterized protein</fullName>
    </submittedName>
</protein>
<dbReference type="AlphaFoldDB" id="A0AAD9D4S4"/>
<evidence type="ECO:0000313" key="2">
    <source>
        <dbReference type="EMBL" id="KAK1732915.1"/>
    </source>
</evidence>
<keyword evidence="3" id="KW-1185">Reference proteome</keyword>
<proteinExistence type="predicted"/>
<reference evidence="2" key="1">
    <citation type="submission" date="2023-06" db="EMBL/GenBank/DDBJ databases">
        <title>Survivors Of The Sea: Transcriptome response of Skeletonema marinoi to long-term dormancy.</title>
        <authorList>
            <person name="Pinder M.I.M."/>
            <person name="Kourtchenko O."/>
            <person name="Robertson E.K."/>
            <person name="Larsson T."/>
            <person name="Maumus F."/>
            <person name="Osuna-Cruz C.M."/>
            <person name="Vancaester E."/>
            <person name="Stenow R."/>
            <person name="Vandepoele K."/>
            <person name="Ploug H."/>
            <person name="Bruchert V."/>
            <person name="Godhe A."/>
            <person name="Topel M."/>
        </authorList>
    </citation>
    <scope>NUCLEOTIDE SEQUENCE</scope>
    <source>
        <strain evidence="2">R05AC</strain>
    </source>
</reference>
<evidence type="ECO:0000256" key="1">
    <source>
        <dbReference type="SAM" id="MobiDB-lite"/>
    </source>
</evidence>
<comment type="caution">
    <text evidence="2">The sequence shown here is derived from an EMBL/GenBank/DDBJ whole genome shotgun (WGS) entry which is preliminary data.</text>
</comment>